<evidence type="ECO:0000313" key="6">
    <source>
        <dbReference type="Proteomes" id="UP000261620"/>
    </source>
</evidence>
<sequence>MDNKYVGFATLPNQVHRKTLKKGFALLSYDILLRYFKDWGESGLGKSTLIKSLFLTDLYKDRKVPSAQERINQTVGIIKHTIGIEEKGIKLRLTIIDTPGFGDAINNTRCWQQVDDYIDQQFEQYFRDESGLNRRNIQDNRVHCCLYFISPFSHGYADTGCASAVAVARLGIFLDVLSHRCSCVLYSLRPLDVECMKALHEKVNIVPVLAKADSLTRAEVCRKKMKV</sequence>
<dbReference type="GO" id="GO:0005525">
    <property type="term" value="F:GTP binding"/>
    <property type="evidence" value="ECO:0007669"/>
    <property type="project" value="UniProtKB-KW"/>
</dbReference>
<dbReference type="Ensembl" id="ENSMMOT00000017076.1">
    <property type="protein sequence ID" value="ENSMMOP00000016799.1"/>
    <property type="gene ID" value="ENSMMOG00000011577.1"/>
</dbReference>
<keyword evidence="6" id="KW-1185">Reference proteome</keyword>
<feature type="site" description="Important for dimerization" evidence="3">
    <location>
        <position position="152"/>
    </location>
</feature>
<dbReference type="Proteomes" id="UP000261620">
    <property type="component" value="Unplaced"/>
</dbReference>
<dbReference type="PANTHER" id="PTHR18884">
    <property type="entry name" value="SEPTIN"/>
    <property type="match status" value="1"/>
</dbReference>
<dbReference type="InterPro" id="IPR027417">
    <property type="entry name" value="P-loop_NTPase"/>
</dbReference>
<protein>
    <recommendedName>
        <fullName evidence="4">Septin-type G domain-containing protein</fullName>
    </recommendedName>
</protein>
<dbReference type="Gene3D" id="3.40.50.300">
    <property type="entry name" value="P-loop containing nucleotide triphosphate hydrolases"/>
    <property type="match status" value="1"/>
</dbReference>
<feature type="domain" description="Septin-type G" evidence="4">
    <location>
        <begin position="30"/>
        <end position="227"/>
    </location>
</feature>
<evidence type="ECO:0000256" key="2">
    <source>
        <dbReference type="ARBA" id="ARBA00023134"/>
    </source>
</evidence>
<dbReference type="InterPro" id="IPR030379">
    <property type="entry name" value="G_SEPTIN_dom"/>
</dbReference>
<dbReference type="PROSITE" id="PS51719">
    <property type="entry name" value="G_SEPTIN"/>
    <property type="match status" value="1"/>
</dbReference>
<evidence type="ECO:0000313" key="5">
    <source>
        <dbReference type="Ensembl" id="ENSMMOP00000016799.1"/>
    </source>
</evidence>
<evidence type="ECO:0000256" key="3">
    <source>
        <dbReference type="PIRSR" id="PIRSR006698-2"/>
    </source>
</evidence>
<name>A0A3Q3X4B5_MOLML</name>
<reference evidence="5" key="2">
    <citation type="submission" date="2025-09" db="UniProtKB">
        <authorList>
            <consortium name="Ensembl"/>
        </authorList>
    </citation>
    <scope>IDENTIFICATION</scope>
</reference>
<dbReference type="Pfam" id="PF00735">
    <property type="entry name" value="Septin"/>
    <property type="match status" value="2"/>
</dbReference>
<keyword evidence="1 3" id="KW-0547">Nucleotide-binding</keyword>
<dbReference type="InterPro" id="IPR016491">
    <property type="entry name" value="Septin"/>
</dbReference>
<dbReference type="SUPFAM" id="SSF52540">
    <property type="entry name" value="P-loop containing nucleoside triphosphate hydrolases"/>
    <property type="match status" value="1"/>
</dbReference>
<reference evidence="5" key="1">
    <citation type="submission" date="2025-08" db="UniProtKB">
        <authorList>
            <consortium name="Ensembl"/>
        </authorList>
    </citation>
    <scope>IDENTIFICATION</scope>
</reference>
<dbReference type="AlphaFoldDB" id="A0A3Q3X4B5"/>
<keyword evidence="2 3" id="KW-0342">GTP-binding</keyword>
<dbReference type="PIRSF" id="PIRSF006698">
    <property type="entry name" value="Septin"/>
    <property type="match status" value="1"/>
</dbReference>
<organism evidence="5 6">
    <name type="scientific">Mola mola</name>
    <name type="common">Ocean sunfish</name>
    <name type="synonym">Tetraodon mola</name>
    <dbReference type="NCBI Taxonomy" id="94237"/>
    <lineage>
        <taxon>Eukaryota</taxon>
        <taxon>Metazoa</taxon>
        <taxon>Chordata</taxon>
        <taxon>Craniata</taxon>
        <taxon>Vertebrata</taxon>
        <taxon>Euteleostomi</taxon>
        <taxon>Actinopterygii</taxon>
        <taxon>Neopterygii</taxon>
        <taxon>Teleostei</taxon>
        <taxon>Neoteleostei</taxon>
        <taxon>Acanthomorphata</taxon>
        <taxon>Eupercaria</taxon>
        <taxon>Tetraodontiformes</taxon>
        <taxon>Molidae</taxon>
        <taxon>Mola</taxon>
    </lineage>
</organism>
<accession>A0A3Q3X4B5</accession>
<proteinExistence type="predicted"/>
<evidence type="ECO:0000259" key="4">
    <source>
        <dbReference type="PROSITE" id="PS51719"/>
    </source>
</evidence>
<evidence type="ECO:0000256" key="1">
    <source>
        <dbReference type="ARBA" id="ARBA00022741"/>
    </source>
</evidence>